<dbReference type="Proteomes" id="UP000199423">
    <property type="component" value="Unassembled WGS sequence"/>
</dbReference>
<dbReference type="PANTHER" id="PTHR43602:SF1">
    <property type="entry name" value="ENOYL-COA HYDRATASE DOMAIN-CONTAINING PROTEIN 3, MITOCHONDRIAL"/>
    <property type="match status" value="1"/>
</dbReference>
<evidence type="ECO:0000256" key="6">
    <source>
        <dbReference type="ARBA" id="ARBA00040545"/>
    </source>
</evidence>
<dbReference type="AlphaFoldDB" id="A0A1I7ND56"/>
<gene>
    <name evidence="7" type="ORF">SAMN04488557_1656</name>
</gene>
<organism evidence="7 8">
    <name type="scientific">Hyphomicrobium facile</name>
    <dbReference type="NCBI Taxonomy" id="51670"/>
    <lineage>
        <taxon>Bacteria</taxon>
        <taxon>Pseudomonadati</taxon>
        <taxon>Pseudomonadota</taxon>
        <taxon>Alphaproteobacteria</taxon>
        <taxon>Hyphomicrobiales</taxon>
        <taxon>Hyphomicrobiaceae</taxon>
        <taxon>Hyphomicrobium</taxon>
    </lineage>
</organism>
<dbReference type="InterPro" id="IPR014748">
    <property type="entry name" value="Enoyl-CoA_hydra_C"/>
</dbReference>
<protein>
    <recommendedName>
        <fullName evidence="6">Enoyl-CoA hydratase domain-containing protein 3, mitochondrial</fullName>
    </recommendedName>
</protein>
<dbReference type="EMBL" id="FPCH01000002">
    <property type="protein sequence ID" value="SFV32592.1"/>
    <property type="molecule type" value="Genomic_DNA"/>
</dbReference>
<dbReference type="SUPFAM" id="SSF52096">
    <property type="entry name" value="ClpP/crotonase"/>
    <property type="match status" value="1"/>
</dbReference>
<dbReference type="InterPro" id="IPR001753">
    <property type="entry name" value="Enoyl-CoA_hydra/iso"/>
</dbReference>
<dbReference type="GO" id="GO:0016836">
    <property type="term" value="F:hydro-lyase activity"/>
    <property type="evidence" value="ECO:0007669"/>
    <property type="project" value="TreeGrafter"/>
</dbReference>
<accession>A0A1I7ND56</accession>
<name>A0A1I7ND56_9HYPH</name>
<dbReference type="NCBIfam" id="NF006008">
    <property type="entry name" value="PRK08139.1"/>
    <property type="match status" value="1"/>
</dbReference>
<comment type="similarity">
    <text evidence="1">Belongs to the enoyl-CoA hydratase/isomerase family.</text>
</comment>
<evidence type="ECO:0000313" key="7">
    <source>
        <dbReference type="EMBL" id="SFV32592.1"/>
    </source>
</evidence>
<proteinExistence type="inferred from homology"/>
<dbReference type="Gene3D" id="1.10.12.10">
    <property type="entry name" value="Lyase 2-enoyl-coa Hydratase, Chain A, domain 2"/>
    <property type="match status" value="1"/>
</dbReference>
<keyword evidence="3" id="KW-0809">Transit peptide</keyword>
<dbReference type="Gene3D" id="3.90.226.10">
    <property type="entry name" value="2-enoyl-CoA Hydratase, Chain A, domain 1"/>
    <property type="match status" value="1"/>
</dbReference>
<dbReference type="Pfam" id="PF00378">
    <property type="entry name" value="ECH_1"/>
    <property type="match status" value="1"/>
</dbReference>
<dbReference type="OrthoDB" id="9795727at2"/>
<keyword evidence="2" id="KW-0276">Fatty acid metabolism</keyword>
<sequence>MQDLSPAGAPLLLTDVVEPGVVRLTLNRPEARNALSRALLDNVHAAIVELGRDKSVAVIILAAAGKVFSSGHDLKEMTAHRTDADCGEAFFRDTMTACSAMMRGIVACPKPVIAAVEGRATAAGCQLVATCDLAVAAASADFATPGVNIGLFCSTPMVALSRNVSRKRAMEMLLLGEAISATDAVAYGLLNRVVPDGDVMREALSMARAIAAKSKATVAIGKAAFYRQAELPLDEAYAYASEVMVKNMMEADAGEGICAFLEKRKPEWKDS</sequence>
<evidence type="ECO:0000256" key="5">
    <source>
        <dbReference type="ARBA" id="ARBA00037410"/>
    </source>
</evidence>
<comment type="function">
    <text evidence="5">May play a role in fatty acid biosynthesis and insulin sensitivity.</text>
</comment>
<evidence type="ECO:0000256" key="4">
    <source>
        <dbReference type="ARBA" id="ARBA00023098"/>
    </source>
</evidence>
<dbReference type="InterPro" id="IPR029045">
    <property type="entry name" value="ClpP/crotonase-like_dom_sf"/>
</dbReference>
<dbReference type="GO" id="GO:0006631">
    <property type="term" value="P:fatty acid metabolic process"/>
    <property type="evidence" value="ECO:0007669"/>
    <property type="project" value="UniProtKB-KW"/>
</dbReference>
<dbReference type="InterPro" id="IPR052377">
    <property type="entry name" value="Mitochondrial_ECH-domain"/>
</dbReference>
<keyword evidence="8" id="KW-1185">Reference proteome</keyword>
<keyword evidence="4" id="KW-0443">Lipid metabolism</keyword>
<evidence type="ECO:0000256" key="2">
    <source>
        <dbReference type="ARBA" id="ARBA00022832"/>
    </source>
</evidence>
<evidence type="ECO:0000313" key="8">
    <source>
        <dbReference type="Proteomes" id="UP000199423"/>
    </source>
</evidence>
<evidence type="ECO:0000256" key="1">
    <source>
        <dbReference type="ARBA" id="ARBA00005254"/>
    </source>
</evidence>
<dbReference type="CDD" id="cd06558">
    <property type="entry name" value="crotonase-like"/>
    <property type="match status" value="1"/>
</dbReference>
<reference evidence="8" key="1">
    <citation type="submission" date="2016-10" db="EMBL/GenBank/DDBJ databases">
        <authorList>
            <person name="Varghese N."/>
            <person name="Submissions S."/>
        </authorList>
    </citation>
    <scope>NUCLEOTIDE SEQUENCE [LARGE SCALE GENOMIC DNA]</scope>
    <source>
        <strain evidence="8">DSM 1565</strain>
    </source>
</reference>
<evidence type="ECO:0000256" key="3">
    <source>
        <dbReference type="ARBA" id="ARBA00022946"/>
    </source>
</evidence>
<dbReference type="STRING" id="51670.SAMN04488557_1656"/>
<dbReference type="PANTHER" id="PTHR43602">
    <property type="match status" value="1"/>
</dbReference>
<dbReference type="RefSeq" id="WP_092866939.1">
    <property type="nucleotide sequence ID" value="NZ_FPCH01000002.1"/>
</dbReference>